<name>A0ABT7T3F9_9ALTE</name>
<feature type="transmembrane region" description="Helical" evidence="6">
    <location>
        <begin position="130"/>
        <end position="149"/>
    </location>
</feature>
<dbReference type="PANTHER" id="PTHR10010:SF46">
    <property type="entry name" value="SODIUM-DEPENDENT PHOSPHATE TRANSPORT PROTEIN 2B"/>
    <property type="match status" value="1"/>
</dbReference>
<accession>A0ABT7T3F9</accession>
<reference evidence="7 8" key="1">
    <citation type="submission" date="2023-06" db="EMBL/GenBank/DDBJ databases">
        <title>Alteromonas sp. ASW11-36 isolated from intertidal sand.</title>
        <authorList>
            <person name="Li Y."/>
        </authorList>
    </citation>
    <scope>NUCLEOTIDE SEQUENCE [LARGE SCALE GENOMIC DNA]</scope>
    <source>
        <strain evidence="7 8">ASW11-36</strain>
    </source>
</reference>
<evidence type="ECO:0000256" key="6">
    <source>
        <dbReference type="SAM" id="Phobius"/>
    </source>
</evidence>
<sequence>MAPLSGGAKLRRWLWLVFLVFVMLTAVSIIGSGFKLATAEHARSLFEFASNPVMGLIIGMVGTALIQSSSTVTSIIVAMVAGGLPITIAVPMMMGANIGTSITNTIVSLGHVTNKQEFQRAFNAATIHDFFNIFAVLIFLPLEIMFGFLEHVSGAMVSLFSIGAAADVGGFNPIKGVTGPVVDALNYVLAGLPAIYAGLIKIVIGIGLIVVSITYMGKIMKSLMVGRAKQILHSSIGRGPLTGIASGTIVTVLVQSSSTTTSLMVPLVGNGVLKARDIYPFTLGANIGTCITALVAALAITGANAALALQIAIVHLLYNVSAVAVIYGLVFLRELPYKLSYLLSLRVAEHKSLGVAYIVGVFFLLPLSVIFATR</sequence>
<dbReference type="NCBIfam" id="NF037997">
    <property type="entry name" value="Na_Pi_symport"/>
    <property type="match status" value="1"/>
</dbReference>
<organism evidence="7 8">
    <name type="scientific">Alteromonas arenosi</name>
    <dbReference type="NCBI Taxonomy" id="3055817"/>
    <lineage>
        <taxon>Bacteria</taxon>
        <taxon>Pseudomonadati</taxon>
        <taxon>Pseudomonadota</taxon>
        <taxon>Gammaproteobacteria</taxon>
        <taxon>Alteromonadales</taxon>
        <taxon>Alteromonadaceae</taxon>
        <taxon>Alteromonas/Salinimonas group</taxon>
        <taxon>Alteromonas</taxon>
    </lineage>
</organism>
<feature type="transmembrane region" description="Helical" evidence="6">
    <location>
        <begin position="236"/>
        <end position="258"/>
    </location>
</feature>
<keyword evidence="5 6" id="KW-0472">Membrane</keyword>
<evidence type="ECO:0000256" key="1">
    <source>
        <dbReference type="ARBA" id="ARBA00004651"/>
    </source>
</evidence>
<dbReference type="Pfam" id="PF02690">
    <property type="entry name" value="Na_Pi_cotrans"/>
    <property type="match status" value="2"/>
</dbReference>
<comment type="subcellular location">
    <subcellularLocation>
        <location evidence="1">Cell membrane</location>
        <topology evidence="1">Multi-pass membrane protein</topology>
    </subcellularLocation>
</comment>
<evidence type="ECO:0000256" key="2">
    <source>
        <dbReference type="ARBA" id="ARBA00022475"/>
    </source>
</evidence>
<evidence type="ECO:0000256" key="4">
    <source>
        <dbReference type="ARBA" id="ARBA00022989"/>
    </source>
</evidence>
<evidence type="ECO:0000256" key="5">
    <source>
        <dbReference type="ARBA" id="ARBA00023136"/>
    </source>
</evidence>
<feature type="transmembrane region" description="Helical" evidence="6">
    <location>
        <begin position="307"/>
        <end position="332"/>
    </location>
</feature>
<feature type="transmembrane region" description="Helical" evidence="6">
    <location>
        <begin position="278"/>
        <end position="300"/>
    </location>
</feature>
<dbReference type="PANTHER" id="PTHR10010">
    <property type="entry name" value="SOLUTE CARRIER FAMILY 34 SODIUM PHOSPHATE , MEMBER 2-RELATED"/>
    <property type="match status" value="1"/>
</dbReference>
<keyword evidence="2" id="KW-1003">Cell membrane</keyword>
<comment type="caution">
    <text evidence="7">The sequence shown here is derived from an EMBL/GenBank/DDBJ whole genome shotgun (WGS) entry which is preliminary data.</text>
</comment>
<feature type="transmembrane region" description="Helical" evidence="6">
    <location>
        <begin position="352"/>
        <end position="372"/>
    </location>
</feature>
<evidence type="ECO:0000256" key="3">
    <source>
        <dbReference type="ARBA" id="ARBA00022692"/>
    </source>
</evidence>
<dbReference type="EMBL" id="JAUCBP010000014">
    <property type="protein sequence ID" value="MDM7862337.1"/>
    <property type="molecule type" value="Genomic_DNA"/>
</dbReference>
<evidence type="ECO:0000313" key="8">
    <source>
        <dbReference type="Proteomes" id="UP001234343"/>
    </source>
</evidence>
<feature type="transmembrane region" description="Helical" evidence="6">
    <location>
        <begin position="46"/>
        <end position="66"/>
    </location>
</feature>
<feature type="transmembrane region" description="Helical" evidence="6">
    <location>
        <begin position="13"/>
        <end position="34"/>
    </location>
</feature>
<protein>
    <submittedName>
        <fullName evidence="7">Na/Pi symporter</fullName>
    </submittedName>
</protein>
<dbReference type="Proteomes" id="UP001234343">
    <property type="component" value="Unassembled WGS sequence"/>
</dbReference>
<keyword evidence="3 6" id="KW-0812">Transmembrane</keyword>
<keyword evidence="8" id="KW-1185">Reference proteome</keyword>
<evidence type="ECO:0000313" key="7">
    <source>
        <dbReference type="EMBL" id="MDM7862337.1"/>
    </source>
</evidence>
<feature type="transmembrane region" description="Helical" evidence="6">
    <location>
        <begin position="72"/>
        <end position="94"/>
    </location>
</feature>
<proteinExistence type="predicted"/>
<dbReference type="RefSeq" id="WP_289367286.1">
    <property type="nucleotide sequence ID" value="NZ_JAUCBP010000014.1"/>
</dbReference>
<feature type="transmembrane region" description="Helical" evidence="6">
    <location>
        <begin position="194"/>
        <end position="215"/>
    </location>
</feature>
<keyword evidence="4 6" id="KW-1133">Transmembrane helix</keyword>
<dbReference type="InterPro" id="IPR003841">
    <property type="entry name" value="Na/Pi_transpt"/>
</dbReference>
<gene>
    <name evidence="7" type="ORF">QTP81_17145</name>
</gene>